<feature type="non-terminal residue" evidence="1">
    <location>
        <position position="77"/>
    </location>
</feature>
<dbReference type="Proteomes" id="UP000789702">
    <property type="component" value="Unassembled WGS sequence"/>
</dbReference>
<gene>
    <name evidence="1" type="ORF">DHETER_LOCUS13381</name>
</gene>
<evidence type="ECO:0000313" key="2">
    <source>
        <dbReference type="Proteomes" id="UP000789702"/>
    </source>
</evidence>
<organism evidence="1 2">
    <name type="scientific">Dentiscutata heterogama</name>
    <dbReference type="NCBI Taxonomy" id="1316150"/>
    <lineage>
        <taxon>Eukaryota</taxon>
        <taxon>Fungi</taxon>
        <taxon>Fungi incertae sedis</taxon>
        <taxon>Mucoromycota</taxon>
        <taxon>Glomeromycotina</taxon>
        <taxon>Glomeromycetes</taxon>
        <taxon>Diversisporales</taxon>
        <taxon>Gigasporaceae</taxon>
        <taxon>Dentiscutata</taxon>
    </lineage>
</organism>
<proteinExistence type="predicted"/>
<name>A0ACA9PY35_9GLOM</name>
<accession>A0ACA9PY35</accession>
<dbReference type="EMBL" id="CAJVPU010036431">
    <property type="protein sequence ID" value="CAG8730087.1"/>
    <property type="molecule type" value="Genomic_DNA"/>
</dbReference>
<comment type="caution">
    <text evidence="1">The sequence shown here is derived from an EMBL/GenBank/DDBJ whole genome shotgun (WGS) entry which is preliminary data.</text>
</comment>
<protein>
    <submittedName>
        <fullName evidence="1">4953_t:CDS:1</fullName>
    </submittedName>
</protein>
<sequence>STKILRSRKPSKNAFRYFDGRRFHNDANSKYIMPNDDEEVDRLQIQHFLYRNIWNGNYSAPVTELLERGNCKILDVG</sequence>
<evidence type="ECO:0000313" key="1">
    <source>
        <dbReference type="EMBL" id="CAG8730087.1"/>
    </source>
</evidence>
<feature type="non-terminal residue" evidence="1">
    <location>
        <position position="1"/>
    </location>
</feature>
<keyword evidence="2" id="KW-1185">Reference proteome</keyword>
<reference evidence="1" key="1">
    <citation type="submission" date="2021-06" db="EMBL/GenBank/DDBJ databases">
        <authorList>
            <person name="Kallberg Y."/>
            <person name="Tangrot J."/>
            <person name="Rosling A."/>
        </authorList>
    </citation>
    <scope>NUCLEOTIDE SEQUENCE</scope>
    <source>
        <strain evidence="1">IL203A</strain>
    </source>
</reference>